<keyword evidence="4" id="KW-1185">Reference proteome</keyword>
<dbReference type="EMBL" id="NPIC01000011">
    <property type="protein sequence ID" value="RDL31780.1"/>
    <property type="molecule type" value="Genomic_DNA"/>
</dbReference>
<evidence type="ECO:0000313" key="4">
    <source>
        <dbReference type="Proteomes" id="UP000254866"/>
    </source>
</evidence>
<dbReference type="Pfam" id="PF16473">
    <property type="entry name" value="Rv2179c-like"/>
    <property type="match status" value="1"/>
</dbReference>
<name>A0A370TC01_9HELO</name>
<dbReference type="SUPFAM" id="SSF53098">
    <property type="entry name" value="Ribonuclease H-like"/>
    <property type="match status" value="1"/>
</dbReference>
<feature type="region of interest" description="Disordered" evidence="1">
    <location>
        <begin position="208"/>
        <end position="247"/>
    </location>
</feature>
<feature type="domain" description="3'-5' exoribonuclease Rv2179c-like" evidence="2">
    <location>
        <begin position="9"/>
        <end position="197"/>
    </location>
</feature>
<dbReference type="OrthoDB" id="3469147at2759"/>
<dbReference type="InterPro" id="IPR033390">
    <property type="entry name" value="Rv2179c-like"/>
</dbReference>
<dbReference type="STRING" id="2656787.A0A370TC01"/>
<protein>
    <recommendedName>
        <fullName evidence="2">3'-5' exoribonuclease Rv2179c-like domain-containing protein</fullName>
    </recommendedName>
</protein>
<evidence type="ECO:0000256" key="1">
    <source>
        <dbReference type="SAM" id="MobiDB-lite"/>
    </source>
</evidence>
<dbReference type="AlphaFoldDB" id="A0A370TC01"/>
<comment type="caution">
    <text evidence="3">The sequence shown here is derived from an EMBL/GenBank/DDBJ whole genome shotgun (WGS) entry which is preliminary data.</text>
</comment>
<dbReference type="Proteomes" id="UP000254866">
    <property type="component" value="Unassembled WGS sequence"/>
</dbReference>
<evidence type="ECO:0000259" key="2">
    <source>
        <dbReference type="Pfam" id="PF16473"/>
    </source>
</evidence>
<dbReference type="InterPro" id="IPR012337">
    <property type="entry name" value="RNaseH-like_sf"/>
</dbReference>
<dbReference type="Gene3D" id="3.30.420.10">
    <property type="entry name" value="Ribonuclease H-like superfamily/Ribonuclease H"/>
    <property type="match status" value="1"/>
</dbReference>
<organism evidence="3 4">
    <name type="scientific">Venustampulla echinocandica</name>
    <dbReference type="NCBI Taxonomy" id="2656787"/>
    <lineage>
        <taxon>Eukaryota</taxon>
        <taxon>Fungi</taxon>
        <taxon>Dikarya</taxon>
        <taxon>Ascomycota</taxon>
        <taxon>Pezizomycotina</taxon>
        <taxon>Leotiomycetes</taxon>
        <taxon>Helotiales</taxon>
        <taxon>Pleuroascaceae</taxon>
        <taxon>Venustampulla</taxon>
    </lineage>
</organism>
<dbReference type="GO" id="GO:0003676">
    <property type="term" value="F:nucleic acid binding"/>
    <property type="evidence" value="ECO:0007669"/>
    <property type="project" value="InterPro"/>
</dbReference>
<evidence type="ECO:0000313" key="3">
    <source>
        <dbReference type="EMBL" id="RDL31780.1"/>
    </source>
</evidence>
<dbReference type="RefSeq" id="XP_031865712.1">
    <property type="nucleotide sequence ID" value="XM_032017805.1"/>
</dbReference>
<gene>
    <name evidence="3" type="ORF">BP5553_09182</name>
</gene>
<feature type="compositionally biased region" description="Polar residues" evidence="1">
    <location>
        <begin position="213"/>
        <end position="224"/>
    </location>
</feature>
<accession>A0A370TC01</accession>
<dbReference type="InterPro" id="IPR036397">
    <property type="entry name" value="RNaseH_sf"/>
</dbReference>
<reference evidence="3 4" key="1">
    <citation type="journal article" date="2018" name="IMA Fungus">
        <title>IMA Genome-F 9: Draft genome sequence of Annulohypoxylon stygium, Aspergillus mulundensis, Berkeleyomyces basicola (syn. Thielaviopsis basicola), Ceratocystis smalleyi, two Cercospora beticola strains, Coleophoma cylindrospora, Fusarium fracticaudum, Phialophora cf. hyalina, and Morchella septimelata.</title>
        <authorList>
            <person name="Wingfield B.D."/>
            <person name="Bills G.F."/>
            <person name="Dong Y."/>
            <person name="Huang W."/>
            <person name="Nel W.J."/>
            <person name="Swalarsk-Parry B.S."/>
            <person name="Vaghefi N."/>
            <person name="Wilken P.M."/>
            <person name="An Z."/>
            <person name="de Beer Z.W."/>
            <person name="De Vos L."/>
            <person name="Chen L."/>
            <person name="Duong T.A."/>
            <person name="Gao Y."/>
            <person name="Hammerbacher A."/>
            <person name="Kikkert J.R."/>
            <person name="Li Y."/>
            <person name="Li H."/>
            <person name="Li K."/>
            <person name="Li Q."/>
            <person name="Liu X."/>
            <person name="Ma X."/>
            <person name="Naidoo K."/>
            <person name="Pethybridge S.J."/>
            <person name="Sun J."/>
            <person name="Steenkamp E.T."/>
            <person name="van der Nest M.A."/>
            <person name="van Wyk S."/>
            <person name="Wingfield M.J."/>
            <person name="Xiong C."/>
            <person name="Yue Q."/>
            <person name="Zhang X."/>
        </authorList>
    </citation>
    <scope>NUCLEOTIDE SEQUENCE [LARGE SCALE GENOMIC DNA]</scope>
    <source>
        <strain evidence="3 4">BP 5553</strain>
    </source>
</reference>
<sequence>MKQKNFHTNIMLDLECADPNVYNPVLLELGAVYFDIDTGKELGHLITPISYQSCLDLGFVTKPETLSWLEKTIPETLETSKTTSVTLAHALFKLSKFIRSCCKATKQQLRDVGREFHRQESEPMIWGNGVLADNLWIQTAYSSCSMEKPWAYYNNMCVRTVVKQCAFMTGRDYSREVKQKGTKHYALDDCRHQIVYLVKARNSLMPASKKRSSSILSPQTSFSISEGGDEESQLTQRLPSPKRNTAMPISPETSFSICESGQEEFQRSHDLSTLDSDFSEQKKLPTLPISPETSFSISNDGETGFHGVNDILDPDLPVIAVGSERHPIKSRAAMLITPETSFSISDDGRDQS</sequence>
<dbReference type="GeneID" id="43602031"/>
<proteinExistence type="predicted"/>